<dbReference type="GO" id="GO:0005975">
    <property type="term" value="P:carbohydrate metabolic process"/>
    <property type="evidence" value="ECO:0007669"/>
    <property type="project" value="TreeGrafter"/>
</dbReference>
<dbReference type="UniPathway" id="UPA00378"/>
<evidence type="ECO:0000256" key="5">
    <source>
        <dbReference type="ARBA" id="ARBA00022692"/>
    </source>
</evidence>
<sequence>MISNSELYKCKYLIRHCWIRTTHFVPRKVLLIALLALLAASSWIILAALFNKPTVPLIIVITPTIKNPRRIPDMTRLSQTLRQVKRLKWIVIESGNRTLDAISRLLKRSGINYVYINAQTPVEIAVKGWAQRNAGLTYLREMYDADHEPAVVYFADDDNSYDLRLFDEYIRNVKKIGFWAVGFAGDAKVEAPRVRDNVIVGWDVDFGKYRKYGTDMAGFALGLDLILQTNATFHRTCDSPETCFLEQLPISPDEMQVFGWDREPKDLLVWHTRTTVGFLRGGTHGYVYETNDNPSVLEWIKQMTSGFAGDAKVETPEVRNNVIVGWNVEYGKYRKYGTDMAGFALGLDLILQSNATFHRTCVVPETCFLEKLPINPGEMQVFGWDRKPKDLLVWHTQTSVGRLLGDSYGYVFENESRPLSSTQHMCFKKLEAVQVFVRIIRLQKKDSPSRSVCVLKPVRSANAFKKFKRTFIITASLFLIAICFWPKPYISPKLKVQPVLKKIIVITSTIQSPKRIPDLTRFWIVIEDGKVTVDAVERLLNRSGINYIYTNAETPIRIKVKGWAQRNAGLTYLREMYDADHEPAVVYFADDDNSYDLRLFDEYIRNVKKIGFWAVGEYIMQ</sequence>
<keyword evidence="4 14" id="KW-0808">Transferase</keyword>
<dbReference type="InterPro" id="IPR005027">
    <property type="entry name" value="Glyco_trans_43"/>
</dbReference>
<dbReference type="WBParaSite" id="SMUV_0001053701-mRNA-1">
    <property type="protein sequence ID" value="SMUV_0001053701-mRNA-1"/>
    <property type="gene ID" value="SMUV_0001053701"/>
</dbReference>
<dbReference type="SUPFAM" id="SSF53448">
    <property type="entry name" value="Nucleotide-diphospho-sugar transferases"/>
    <property type="match status" value="3"/>
</dbReference>
<dbReference type="GO" id="GO:0015018">
    <property type="term" value="F:galactosylgalactosylxylosylprotein 3-beta-glucuronosyltransferase activity"/>
    <property type="evidence" value="ECO:0007669"/>
    <property type="project" value="UniProtKB-UniRule"/>
</dbReference>
<evidence type="ECO:0000256" key="3">
    <source>
        <dbReference type="ARBA" id="ARBA00012641"/>
    </source>
</evidence>
<name>A0A0N5AZV7_9BILA</name>
<dbReference type="PANTHER" id="PTHR10896:SF30">
    <property type="entry name" value="GALACTOSYLGALACTOSYLXYLOSYLPROTEIN 3-BETA-GLUCURONOSYLTRANSFERASE"/>
    <property type="match status" value="1"/>
</dbReference>
<dbReference type="GO" id="GO:0000139">
    <property type="term" value="C:Golgi membrane"/>
    <property type="evidence" value="ECO:0007669"/>
    <property type="project" value="UniProtKB-SubCell"/>
</dbReference>
<evidence type="ECO:0000256" key="2">
    <source>
        <dbReference type="ARBA" id="ARBA00007706"/>
    </source>
</evidence>
<evidence type="ECO:0000256" key="14">
    <source>
        <dbReference type="RuleBase" id="RU363127"/>
    </source>
</evidence>
<protein>
    <recommendedName>
        <fullName evidence="3 14">Galactosylgalactosylxylosylprotein 3-beta-glucuronosyltransferase</fullName>
        <ecNumber evidence="3 14">2.4.1.135</ecNumber>
    </recommendedName>
</protein>
<keyword evidence="7 14" id="KW-1133">Transmembrane helix</keyword>
<dbReference type="PANTHER" id="PTHR10896">
    <property type="entry name" value="GALACTOSYLGALACTOSYLXYLOSYLPROTEIN 3-BETA-GLUCURONOSYLTRANSFERASE BETA-1,3-GLUCURONYLTRANSFERASE"/>
    <property type="match status" value="1"/>
</dbReference>
<comment type="pathway">
    <text evidence="14">Protein modification; protein glycosylation.</text>
</comment>
<evidence type="ECO:0000256" key="7">
    <source>
        <dbReference type="ARBA" id="ARBA00022989"/>
    </source>
</evidence>
<dbReference type="GO" id="GO:0046872">
    <property type="term" value="F:metal ion binding"/>
    <property type="evidence" value="ECO:0007669"/>
    <property type="project" value="UniProtKB-KW"/>
</dbReference>
<evidence type="ECO:0000256" key="1">
    <source>
        <dbReference type="ARBA" id="ARBA00004606"/>
    </source>
</evidence>
<dbReference type="Gene3D" id="3.90.550.10">
    <property type="entry name" value="Spore Coat Polysaccharide Biosynthesis Protein SpsA, Chain A"/>
    <property type="match status" value="3"/>
</dbReference>
<accession>A0A0N5AZV7</accession>
<keyword evidence="8 14" id="KW-0472">Membrane</keyword>
<evidence type="ECO:0000256" key="4">
    <source>
        <dbReference type="ARBA" id="ARBA00022679"/>
    </source>
</evidence>
<comment type="subcellular location">
    <subcellularLocation>
        <location evidence="14">Golgi apparatus membrane</location>
        <topology evidence="14">Single-pass type II membrane protein</topology>
    </subcellularLocation>
    <subcellularLocation>
        <location evidence="1">Membrane</location>
        <topology evidence="1">Single-pass type II membrane protein</topology>
    </subcellularLocation>
</comment>
<comment type="catalytic activity">
    <reaction evidence="10 14">
        <text>3-O-(beta-D-galactosyl-(1-&gt;3)-beta-D-galactosyl-(1-&gt;4)-beta-D-xylosyl)-L-seryl-[protein] + UDP-alpha-D-glucuronate = 3-O-(beta-D-GlcA-(1-&gt;3)-beta-D-Gal-(1-&gt;3)-beta-D-Gal-(1-&gt;4)-beta-D-Xyl)-L-seryl-[protein] + UDP + H(+)</text>
        <dbReference type="Rhea" id="RHEA:24168"/>
        <dbReference type="Rhea" id="RHEA-COMP:12571"/>
        <dbReference type="Rhea" id="RHEA-COMP:12573"/>
        <dbReference type="ChEBI" id="CHEBI:15378"/>
        <dbReference type="ChEBI" id="CHEBI:58052"/>
        <dbReference type="ChEBI" id="CHEBI:58223"/>
        <dbReference type="ChEBI" id="CHEBI:132090"/>
        <dbReference type="ChEBI" id="CHEBI:132093"/>
        <dbReference type="EC" id="2.4.1.135"/>
    </reaction>
</comment>
<reference evidence="16" key="1">
    <citation type="submission" date="2017-02" db="UniProtKB">
        <authorList>
            <consortium name="WormBaseParasite"/>
        </authorList>
    </citation>
    <scope>IDENTIFICATION</scope>
</reference>
<evidence type="ECO:0000256" key="9">
    <source>
        <dbReference type="ARBA" id="ARBA00023180"/>
    </source>
</evidence>
<evidence type="ECO:0000256" key="12">
    <source>
        <dbReference type="PIRSR" id="PIRSR605027-3"/>
    </source>
</evidence>
<evidence type="ECO:0000256" key="13">
    <source>
        <dbReference type="PIRSR" id="PIRSR605027-4"/>
    </source>
</evidence>
<feature type="active site" description="Proton donor/acceptor" evidence="11">
    <location>
        <position position="241"/>
    </location>
</feature>
<keyword evidence="6 14" id="KW-0735">Signal-anchor</keyword>
<dbReference type="STRING" id="451379.A0A0N5AZV7"/>
<dbReference type="InterPro" id="IPR029044">
    <property type="entry name" value="Nucleotide-diphossugar_trans"/>
</dbReference>
<evidence type="ECO:0000313" key="16">
    <source>
        <dbReference type="WBParaSite" id="SMUV_0001053701-mRNA-1"/>
    </source>
</evidence>
<keyword evidence="14" id="KW-0333">Golgi apparatus</keyword>
<keyword evidence="9" id="KW-0325">Glycoprotein</keyword>
<dbReference type="AlphaFoldDB" id="A0A0N5AZV7"/>
<feature type="binding site" evidence="12">
    <location>
        <position position="158"/>
    </location>
    <ligand>
        <name>Mn(2+)</name>
        <dbReference type="ChEBI" id="CHEBI:29035"/>
    </ligand>
</feature>
<keyword evidence="12 14" id="KW-0464">Manganese</keyword>
<dbReference type="Pfam" id="PF03360">
    <property type="entry name" value="Glyco_transf_43"/>
    <property type="match status" value="3"/>
</dbReference>
<proteinExistence type="inferred from homology"/>
<comment type="cofactor">
    <cofactor evidence="12 14">
        <name>Mn(2+)</name>
        <dbReference type="ChEBI" id="CHEBI:29035"/>
    </cofactor>
</comment>
<dbReference type="Proteomes" id="UP000046393">
    <property type="component" value="Unplaced"/>
</dbReference>
<evidence type="ECO:0000256" key="6">
    <source>
        <dbReference type="ARBA" id="ARBA00022968"/>
    </source>
</evidence>
<keyword evidence="5 14" id="KW-0812">Transmembrane</keyword>
<keyword evidence="15" id="KW-1185">Reference proteome</keyword>
<keyword evidence="12 14" id="KW-0479">Metal-binding</keyword>
<organism evidence="15 16">
    <name type="scientific">Syphacia muris</name>
    <dbReference type="NCBI Taxonomy" id="451379"/>
    <lineage>
        <taxon>Eukaryota</taxon>
        <taxon>Metazoa</taxon>
        <taxon>Ecdysozoa</taxon>
        <taxon>Nematoda</taxon>
        <taxon>Chromadorea</taxon>
        <taxon>Rhabditida</taxon>
        <taxon>Spirurina</taxon>
        <taxon>Oxyuridomorpha</taxon>
        <taxon>Oxyuroidea</taxon>
        <taxon>Oxyuridae</taxon>
        <taxon>Syphacia</taxon>
    </lineage>
</organism>
<dbReference type="EC" id="2.4.1.135" evidence="3 14"/>
<evidence type="ECO:0000256" key="8">
    <source>
        <dbReference type="ARBA" id="ARBA00023136"/>
    </source>
</evidence>
<evidence type="ECO:0000256" key="10">
    <source>
        <dbReference type="ARBA" id="ARBA00047979"/>
    </source>
</evidence>
<comment type="similarity">
    <text evidence="2 14">Belongs to the glycosyltransferase 43 family.</text>
</comment>
<evidence type="ECO:0000313" key="15">
    <source>
        <dbReference type="Proteomes" id="UP000046393"/>
    </source>
</evidence>
<dbReference type="GO" id="GO:0050650">
    <property type="term" value="P:chondroitin sulfate proteoglycan biosynthetic process"/>
    <property type="evidence" value="ECO:0007669"/>
    <property type="project" value="TreeGrafter"/>
</dbReference>
<feature type="site" description="Interaction with galactose moiety of substrate glycoprotein" evidence="13">
    <location>
        <position position="190"/>
    </location>
</feature>
<feature type="transmembrane region" description="Helical" evidence="14">
    <location>
        <begin position="29"/>
        <end position="50"/>
    </location>
</feature>
<evidence type="ECO:0000256" key="11">
    <source>
        <dbReference type="PIRSR" id="PIRSR605027-1"/>
    </source>
</evidence>